<dbReference type="InterPro" id="IPR021953">
    <property type="entry name" value="DUF3570"/>
</dbReference>
<sequence length="399" mass="45334">MKNITDRLSLAACTLISCSVQQVHSEKSDWDIDFSYLYYKEADDRVNVNKLITKIYSYLSDADRVSALFVLDTMSGATPSGAIRDSNPNTTTGASEITDIAKFNDTRLAMNFSWEHDKNRKQTYIYNGNISVENDYQSYGGGFIFNHTNDKITTYTSQIAASYNIVARRSGGTPEPLSPTNINSSLSEGIKYTFDGMFGMSKILNRRTIIELNLSLGYSIGYLNDPYKVISLTQPYIDANNLTYGLTETGRYYEARPDARVRSSIYTSMAHQYGGRNEVIHFSYRFYADDWDITAHTIEFKHRKPLNLGDNGYIEPHIRLHSQTSAIFFKHSISDNGDTLPEYASADYRLDAMQGITAGLTFGLGRFRTHLEYIIQNYEKSEYGQNKALVLQFSYQKIF</sequence>
<dbReference type="EMBL" id="UOFI01000087">
    <property type="protein sequence ID" value="VAW66923.1"/>
    <property type="molecule type" value="Genomic_DNA"/>
</dbReference>
<protein>
    <submittedName>
        <fullName evidence="1">Uncharacterized protein</fullName>
    </submittedName>
</protein>
<dbReference type="AlphaFoldDB" id="A0A3B0XS69"/>
<reference evidence="1" key="1">
    <citation type="submission" date="2018-06" db="EMBL/GenBank/DDBJ databases">
        <authorList>
            <person name="Zhirakovskaya E."/>
        </authorList>
    </citation>
    <scope>NUCLEOTIDE SEQUENCE</scope>
</reference>
<proteinExistence type="predicted"/>
<organism evidence="1">
    <name type="scientific">hydrothermal vent metagenome</name>
    <dbReference type="NCBI Taxonomy" id="652676"/>
    <lineage>
        <taxon>unclassified sequences</taxon>
        <taxon>metagenomes</taxon>
        <taxon>ecological metagenomes</taxon>
    </lineage>
</organism>
<gene>
    <name evidence="1" type="ORF">MNBD_GAMMA09-3132</name>
</gene>
<dbReference type="PROSITE" id="PS51257">
    <property type="entry name" value="PROKAR_LIPOPROTEIN"/>
    <property type="match status" value="1"/>
</dbReference>
<dbReference type="Pfam" id="PF12094">
    <property type="entry name" value="DUF3570"/>
    <property type="match status" value="1"/>
</dbReference>
<accession>A0A3B0XS69</accession>
<evidence type="ECO:0000313" key="1">
    <source>
        <dbReference type="EMBL" id="VAW66923.1"/>
    </source>
</evidence>
<name>A0A3B0XS69_9ZZZZ</name>